<proteinExistence type="predicted"/>
<dbReference type="Pfam" id="PF08970">
    <property type="entry name" value="Sda"/>
    <property type="match status" value="1"/>
</dbReference>
<evidence type="ECO:0000313" key="2">
    <source>
        <dbReference type="Proteomes" id="UP001589833"/>
    </source>
</evidence>
<sequence length="58" mass="7071">MQWHTLDDRFLINIYHDSINLKIDQEFIFMLEKEIGRRVNKDPLNIKLKRLAETTENL</sequence>
<comment type="caution">
    <text evidence="1">The sequence shown here is derived from an EMBL/GenBank/DDBJ whole genome shotgun (WGS) entry which is preliminary data.</text>
</comment>
<dbReference type="GO" id="GO:0004860">
    <property type="term" value="F:protein kinase inhibitor activity"/>
    <property type="evidence" value="ECO:0007669"/>
    <property type="project" value="UniProtKB-KW"/>
</dbReference>
<dbReference type="InterPro" id="IPR036916">
    <property type="entry name" value="Sda_sf"/>
</dbReference>
<dbReference type="EMBL" id="JBHLTR010000045">
    <property type="protein sequence ID" value="MFC0560865.1"/>
    <property type="molecule type" value="Genomic_DNA"/>
</dbReference>
<dbReference type="RefSeq" id="WP_273847626.1">
    <property type="nucleotide sequence ID" value="NZ_JAQQWT010000029.1"/>
</dbReference>
<dbReference type="InterPro" id="IPR015064">
    <property type="entry name" value="Sda"/>
</dbReference>
<dbReference type="SUPFAM" id="SSF100985">
    <property type="entry name" value="Sporulation inhibitor Sda"/>
    <property type="match status" value="1"/>
</dbReference>
<organism evidence="1 2">
    <name type="scientific">Halalkalibacter alkalisediminis</name>
    <dbReference type="NCBI Taxonomy" id="935616"/>
    <lineage>
        <taxon>Bacteria</taxon>
        <taxon>Bacillati</taxon>
        <taxon>Bacillota</taxon>
        <taxon>Bacilli</taxon>
        <taxon>Bacillales</taxon>
        <taxon>Bacillaceae</taxon>
        <taxon>Halalkalibacter</taxon>
    </lineage>
</organism>
<reference evidence="1 2" key="1">
    <citation type="submission" date="2024-09" db="EMBL/GenBank/DDBJ databases">
        <authorList>
            <person name="Sun Q."/>
            <person name="Mori K."/>
        </authorList>
    </citation>
    <scope>NUCLEOTIDE SEQUENCE [LARGE SCALE GENOMIC DNA]</scope>
    <source>
        <strain evidence="1 2">NCAIM B.02301</strain>
    </source>
</reference>
<keyword evidence="1" id="KW-0649">Protein kinase inhibitor</keyword>
<name>A0ABV6NJB1_9BACI</name>
<evidence type="ECO:0000313" key="1">
    <source>
        <dbReference type="EMBL" id="MFC0560865.1"/>
    </source>
</evidence>
<keyword evidence="2" id="KW-1185">Reference proteome</keyword>
<gene>
    <name evidence="1" type="primary">sda</name>
    <name evidence="1" type="ORF">ACFFH4_18060</name>
</gene>
<dbReference type="Proteomes" id="UP001589833">
    <property type="component" value="Unassembled WGS sequence"/>
</dbReference>
<dbReference type="Gene3D" id="1.10.287.1100">
    <property type="entry name" value="Sporulation inhibitor A"/>
    <property type="match status" value="1"/>
</dbReference>
<protein>
    <submittedName>
        <fullName evidence="1">Sporulation histidine kinase inhibitor Sda</fullName>
    </submittedName>
</protein>
<accession>A0ABV6NJB1</accession>